<reference evidence="2" key="1">
    <citation type="submission" date="2017-09" db="EMBL/GenBank/DDBJ databases">
        <authorList>
            <person name="Shetty A S."/>
        </authorList>
    </citation>
    <scope>NUCLEOTIDE SEQUENCE [LARGE SCALE GENOMIC DNA]</scope>
</reference>
<evidence type="ECO:0000313" key="1">
    <source>
        <dbReference type="EMBL" id="SOB71244.1"/>
    </source>
</evidence>
<proteinExistence type="predicted"/>
<accession>A0A285PNS4</accession>
<dbReference type="RefSeq" id="WP_096239180.1">
    <property type="nucleotide sequence ID" value="NZ_LT907978.1"/>
</dbReference>
<keyword evidence="2" id="KW-1185">Reference proteome</keyword>
<evidence type="ECO:0008006" key="3">
    <source>
        <dbReference type="Google" id="ProtNLM"/>
    </source>
</evidence>
<dbReference type="InterPro" id="IPR025051">
    <property type="entry name" value="DUF3990"/>
</dbReference>
<dbReference type="KEGG" id="ehl:EHLA_0479"/>
<dbReference type="AlphaFoldDB" id="A0A285PNS4"/>
<name>A0A285PNS4_9FIRM</name>
<dbReference type="Pfam" id="PF13151">
    <property type="entry name" value="DUF3990"/>
    <property type="match status" value="1"/>
</dbReference>
<evidence type="ECO:0000313" key="2">
    <source>
        <dbReference type="Proteomes" id="UP000217549"/>
    </source>
</evidence>
<dbReference type="Proteomes" id="UP000217549">
    <property type="component" value="Chromosome I"/>
</dbReference>
<protein>
    <recommendedName>
        <fullName evidence="3">DUF3990 domain-containing protein</fullName>
    </recommendedName>
</protein>
<sequence length="160" mass="18579">MILYHGSNVTVEQPKLIKQNRYLDFGFGFYTTTNRNQAVNFAQKATHRRKKGKATLNIYSIDEIVAFKEGSLLKFESPDEAWLDFVAANRQGTYQGKQRDFIYGAVANDDVYRTITLYMTGVLDKKQTLEALKIRKLFNQMVFATEESLKYLHFERSELV</sequence>
<organism evidence="1 2">
    <name type="scientific">Anaerobutyricum hallii</name>
    <dbReference type="NCBI Taxonomy" id="39488"/>
    <lineage>
        <taxon>Bacteria</taxon>
        <taxon>Bacillati</taxon>
        <taxon>Bacillota</taxon>
        <taxon>Clostridia</taxon>
        <taxon>Lachnospirales</taxon>
        <taxon>Lachnospiraceae</taxon>
        <taxon>Anaerobutyricum</taxon>
    </lineage>
</organism>
<dbReference type="EMBL" id="LT907978">
    <property type="protein sequence ID" value="SOB71244.1"/>
    <property type="molecule type" value="Genomic_DNA"/>
</dbReference>
<gene>
    <name evidence="1" type="ORF">EHLA_0479</name>
</gene>